<name>A0A1Y2K1A0_9PROT</name>
<evidence type="ECO:0000313" key="5">
    <source>
        <dbReference type="EMBL" id="OSM01783.1"/>
    </source>
</evidence>
<dbReference type="PANTHER" id="PTHR30523">
    <property type="entry name" value="PHOSPHOENOLPYRUVATE CARBOXYLASE"/>
    <property type="match status" value="1"/>
</dbReference>
<evidence type="ECO:0000256" key="3">
    <source>
        <dbReference type="PROSITE-ProRule" id="PRU10111"/>
    </source>
</evidence>
<gene>
    <name evidence="5" type="ORF">MAIT1_01822</name>
</gene>
<feature type="active site" evidence="3">
    <location>
        <position position="129"/>
    </location>
</feature>
<dbReference type="InterPro" id="IPR018129">
    <property type="entry name" value="PEP_COase_Lys_AS"/>
</dbReference>
<dbReference type="InterPro" id="IPR015813">
    <property type="entry name" value="Pyrv/PenolPyrv_kinase-like_dom"/>
</dbReference>
<evidence type="ECO:0000313" key="6">
    <source>
        <dbReference type="Proteomes" id="UP000194003"/>
    </source>
</evidence>
<dbReference type="PANTHER" id="PTHR30523:SF32">
    <property type="entry name" value="PHOSPHOENOLPYRUVATE CARBOXYLASE"/>
    <property type="match status" value="1"/>
</dbReference>
<dbReference type="GO" id="GO:0008964">
    <property type="term" value="F:phosphoenolpyruvate carboxylase activity"/>
    <property type="evidence" value="ECO:0007669"/>
    <property type="project" value="InterPro"/>
</dbReference>
<dbReference type="PROSITE" id="PS00393">
    <property type="entry name" value="PEPCASE_2"/>
    <property type="match status" value="1"/>
</dbReference>
<comment type="function">
    <text evidence="1">Forms oxaloacetate, a four-carbon dicarboxylic acid source for the tricarboxylic acid cycle.</text>
</comment>
<feature type="active site" evidence="4">
    <location>
        <position position="566"/>
    </location>
</feature>
<dbReference type="AlphaFoldDB" id="A0A1Y2K1A0"/>
<proteinExistence type="predicted"/>
<dbReference type="InterPro" id="IPR021135">
    <property type="entry name" value="PEP_COase"/>
</dbReference>
<dbReference type="Proteomes" id="UP000194003">
    <property type="component" value="Unassembled WGS sequence"/>
</dbReference>
<dbReference type="EMBL" id="LVJN01000020">
    <property type="protein sequence ID" value="OSM01783.1"/>
    <property type="molecule type" value="Genomic_DNA"/>
</dbReference>
<sequence>MTSAQDPQLIRASHAPTFLVECFRELLEELGEVEIARQLPIGQPGALSEPPQWSSKLTQAYSIAFQLQAMAEENVEMQQRRTKRDGNDAHHVAGSWEYNFARMRDAGMDADAIRQAVGQVRVEPVLTAHPTEAKRRTVLEHHRQLYLHLIMLENSMFTRREQSEVRTDIKALLEQLWRTGEVLLEKPTIADERSNVLHYLAGVFPQALLPLRRRLEEAWAAFDLAGRPQMPRVTFGVWVGGDRDGHPLVTAEVTEETLMDLRAHALTLARDNLLELTKRLSLSDFLQPPPEDFLARLHAMETILGEAGRAAVARNRAEPWRQFINLMMAALPIGARESAPGVYERAGEMEADLALMRKSLVAIGADRLAERLLDPIIDQHVAFGFHLACLDIRQNSEFHDSALTELLRIGGGGGEGYATWPEAQRRGLLNRELESPRPFAHAEAVLEGEAHTVMACYRTLNRHYRLYGGDALGALIVSMTRDVSDLLVIYLFAREAGLMEETPDGPICPMPVTPLFETIEDLERSPEILSTFLAHPMTQRSMAYHARRNGTALIQQVMIGYSDSNKDGGIWASRWVLYRAQQALVKVGEQYGVRIRFFHGRGGSISRGAGPTHSFLRALPPKALGDDLRLTEQGEVIAQKYANRMTAAHNLEMLAAGAAGATAAWPTSGGDADKLASIMDRLSKQSSEFYAQLINTEGFIDFFGQATPIDAIESSRIGSRPVRRRSGTRTIADLRAIPWVFSWSQARFFLSGWYGAGYALEALRNDDPEAYALLESHATDWPPLYYALNSVAISMASVDREVMEQYAALVEDEAIRERCMDLIRSEFDRCRERVEQMFQAPLDQRMPDLCRRVSERRDSLRHLHNRQVLLLKQWRPLRDSGDAAAIEELEGELLLTINAIAGGLGSTG</sequence>
<dbReference type="STRING" id="1434232.MAIT1_01822"/>
<protein>
    <recommendedName>
        <fullName evidence="2">Phosphoenolpyruvate carboxylase</fullName>
    </recommendedName>
</protein>
<dbReference type="GO" id="GO:0015977">
    <property type="term" value="P:carbon fixation"/>
    <property type="evidence" value="ECO:0007669"/>
    <property type="project" value="InterPro"/>
</dbReference>
<accession>A0A1Y2K1A0</accession>
<comment type="caution">
    <text evidence="5">The sequence shown here is derived from an EMBL/GenBank/DDBJ whole genome shotgun (WGS) entry which is preliminary data.</text>
</comment>
<dbReference type="Pfam" id="PF00311">
    <property type="entry name" value="PEPcase"/>
    <property type="match status" value="1"/>
</dbReference>
<dbReference type="PRINTS" id="PR00150">
    <property type="entry name" value="PEPCARBXLASE"/>
</dbReference>
<evidence type="ECO:0000256" key="2">
    <source>
        <dbReference type="ARBA" id="ARBA00022419"/>
    </source>
</evidence>
<dbReference type="GO" id="GO:0005829">
    <property type="term" value="C:cytosol"/>
    <property type="evidence" value="ECO:0007669"/>
    <property type="project" value="TreeGrafter"/>
</dbReference>
<dbReference type="PROSITE" id="PS00781">
    <property type="entry name" value="PEPCASE_1"/>
    <property type="match status" value="1"/>
</dbReference>
<evidence type="ECO:0000256" key="4">
    <source>
        <dbReference type="PROSITE-ProRule" id="PRU10112"/>
    </source>
</evidence>
<dbReference type="GO" id="GO:0006099">
    <property type="term" value="P:tricarboxylic acid cycle"/>
    <property type="evidence" value="ECO:0007669"/>
    <property type="project" value="InterPro"/>
</dbReference>
<keyword evidence="5" id="KW-0670">Pyruvate</keyword>
<evidence type="ECO:0000256" key="1">
    <source>
        <dbReference type="ARBA" id="ARBA00003670"/>
    </source>
</evidence>
<organism evidence="5 6">
    <name type="scientific">Magnetofaba australis IT-1</name>
    <dbReference type="NCBI Taxonomy" id="1434232"/>
    <lineage>
        <taxon>Bacteria</taxon>
        <taxon>Pseudomonadati</taxon>
        <taxon>Pseudomonadota</taxon>
        <taxon>Magnetococcia</taxon>
        <taxon>Magnetococcales</taxon>
        <taxon>Magnetococcaceae</taxon>
        <taxon>Magnetofaba</taxon>
    </lineage>
</organism>
<dbReference type="RefSeq" id="WP_085444043.1">
    <property type="nucleotide sequence ID" value="NZ_LVJN01000020.1"/>
</dbReference>
<dbReference type="SUPFAM" id="SSF51621">
    <property type="entry name" value="Phosphoenolpyruvate/pyruvate domain"/>
    <property type="match status" value="1"/>
</dbReference>
<keyword evidence="6" id="KW-1185">Reference proteome</keyword>
<dbReference type="InterPro" id="IPR033129">
    <property type="entry name" value="PEPCASE_His_AS"/>
</dbReference>
<dbReference type="OrthoDB" id="9768133at2"/>
<reference evidence="5 6" key="1">
    <citation type="journal article" date="2016" name="BMC Genomics">
        <title>Combined genomic and structural analyses of a cultured magnetotactic bacterium reveals its niche adaptation to a dynamic environment.</title>
        <authorList>
            <person name="Araujo A.C."/>
            <person name="Morillo V."/>
            <person name="Cypriano J."/>
            <person name="Teixeira L.C."/>
            <person name="Leao P."/>
            <person name="Lyra S."/>
            <person name="Almeida L.G."/>
            <person name="Bazylinski D.A."/>
            <person name="Vasconcellos A.T."/>
            <person name="Abreu F."/>
            <person name="Lins U."/>
        </authorList>
    </citation>
    <scope>NUCLEOTIDE SEQUENCE [LARGE SCALE GENOMIC DNA]</scope>
    <source>
        <strain evidence="5 6">IT-1</strain>
    </source>
</reference>